<reference evidence="3" key="1">
    <citation type="journal article" date="2020" name="Stud. Mycol.">
        <title>101 Dothideomycetes genomes: A test case for predicting lifestyles and emergence of pathogens.</title>
        <authorList>
            <person name="Haridas S."/>
            <person name="Albert R."/>
            <person name="Binder M."/>
            <person name="Bloem J."/>
            <person name="LaButti K."/>
            <person name="Salamov A."/>
            <person name="Andreopoulos B."/>
            <person name="Baker S."/>
            <person name="Barry K."/>
            <person name="Bills G."/>
            <person name="Bluhm B."/>
            <person name="Cannon C."/>
            <person name="Castanera R."/>
            <person name="Culley D."/>
            <person name="Daum C."/>
            <person name="Ezra D."/>
            <person name="Gonzalez J."/>
            <person name="Henrissat B."/>
            <person name="Kuo A."/>
            <person name="Liang C."/>
            <person name="Lipzen A."/>
            <person name="Lutzoni F."/>
            <person name="Magnuson J."/>
            <person name="Mondo S."/>
            <person name="Nolan M."/>
            <person name="Ohm R."/>
            <person name="Pangilinan J."/>
            <person name="Park H.-J."/>
            <person name="Ramirez L."/>
            <person name="Alfaro M."/>
            <person name="Sun H."/>
            <person name="Tritt A."/>
            <person name="Yoshinaga Y."/>
            <person name="Zwiers L.-H."/>
            <person name="Turgeon B."/>
            <person name="Goodwin S."/>
            <person name="Spatafora J."/>
            <person name="Crous P."/>
            <person name="Grigoriev I."/>
        </authorList>
    </citation>
    <scope>NUCLEOTIDE SEQUENCE [LARGE SCALE GENOMIC DNA]</scope>
    <source>
        <strain evidence="3">CECT 20119</strain>
    </source>
</reference>
<organism evidence="2 3">
    <name type="scientific">Elsinoe ampelina</name>
    <dbReference type="NCBI Taxonomy" id="302913"/>
    <lineage>
        <taxon>Eukaryota</taxon>
        <taxon>Fungi</taxon>
        <taxon>Dikarya</taxon>
        <taxon>Ascomycota</taxon>
        <taxon>Pezizomycotina</taxon>
        <taxon>Dothideomycetes</taxon>
        <taxon>Dothideomycetidae</taxon>
        <taxon>Myriangiales</taxon>
        <taxon>Elsinoaceae</taxon>
        <taxon>Elsinoe</taxon>
    </lineage>
</organism>
<proteinExistence type="inferred from homology"/>
<dbReference type="Gene3D" id="3.40.50.720">
    <property type="entry name" value="NAD(P)-binding Rossmann-like Domain"/>
    <property type="match status" value="1"/>
</dbReference>
<evidence type="ECO:0008006" key="4">
    <source>
        <dbReference type="Google" id="ProtNLM"/>
    </source>
</evidence>
<dbReference type="OrthoDB" id="63935at2759"/>
<sequence length="256" mass="27678">MSTNTIAFFGASGGCVGFSLVHALKNGYTCRTLTRSDPEKLKTTLRERGVSQEAIEKQLIALQGDGQDKAKVKETITHNGKIVDKILSGIGTTAITVKFSIYPLVLKDAHVCETAMATLVKAATEVTQELPGSTKPALYVVSTTGISKGPRDVPIAFWLLYKWLLKSPHDDKEKMEELAVSSAKVANGPFDSAKIVRASLLTDGDSCGMDGIRAGTEAKPTVGYTISRSDVGLWIYKRWLEPQKDGDETGAYTITY</sequence>
<evidence type="ECO:0000256" key="1">
    <source>
        <dbReference type="ARBA" id="ARBA00038376"/>
    </source>
</evidence>
<name>A0A6A6G8V6_9PEZI</name>
<dbReference type="PANTHER" id="PTHR15020">
    <property type="entry name" value="FLAVIN REDUCTASE-RELATED"/>
    <property type="match status" value="1"/>
</dbReference>
<dbReference type="PANTHER" id="PTHR15020:SF50">
    <property type="entry name" value="UPF0659 PROTEIN YMR090W"/>
    <property type="match status" value="1"/>
</dbReference>
<dbReference type="AlphaFoldDB" id="A0A6A6G8V6"/>
<gene>
    <name evidence="2" type="ORF">BDZ85DRAFT_138498</name>
</gene>
<keyword evidence="3" id="KW-1185">Reference proteome</keyword>
<accession>A0A6A6G8V6</accession>
<dbReference type="InterPro" id="IPR036291">
    <property type="entry name" value="NAD(P)-bd_dom_sf"/>
</dbReference>
<protein>
    <recommendedName>
        <fullName evidence="4">NAD(P)-binding domain-containing protein</fullName>
    </recommendedName>
</protein>
<dbReference type="SUPFAM" id="SSF51735">
    <property type="entry name" value="NAD(P)-binding Rossmann-fold domains"/>
    <property type="match status" value="1"/>
</dbReference>
<evidence type="ECO:0000313" key="3">
    <source>
        <dbReference type="Proteomes" id="UP000799538"/>
    </source>
</evidence>
<dbReference type="EMBL" id="ML992509">
    <property type="protein sequence ID" value="KAF2222175.1"/>
    <property type="molecule type" value="Genomic_DNA"/>
</dbReference>
<evidence type="ECO:0000313" key="2">
    <source>
        <dbReference type="EMBL" id="KAF2222175.1"/>
    </source>
</evidence>
<dbReference type="Proteomes" id="UP000799538">
    <property type="component" value="Unassembled WGS sequence"/>
</dbReference>
<comment type="similarity">
    <text evidence="1">Belongs to the avfA family.</text>
</comment>